<dbReference type="PANTHER" id="PTHR24559">
    <property type="entry name" value="TRANSPOSON TY3-I GAG-POL POLYPROTEIN"/>
    <property type="match status" value="1"/>
</dbReference>
<dbReference type="InterPro" id="IPR000477">
    <property type="entry name" value="RT_dom"/>
</dbReference>
<reference evidence="10" key="1">
    <citation type="submission" date="2023-07" db="EMBL/GenBank/DDBJ databases">
        <title>A chromosome-level genome assembly of Lolium multiflorum.</title>
        <authorList>
            <person name="Chen Y."/>
            <person name="Copetti D."/>
            <person name="Kolliker R."/>
            <person name="Studer B."/>
        </authorList>
    </citation>
    <scope>NUCLEOTIDE SEQUENCE</scope>
    <source>
        <strain evidence="10">02402/16</strain>
        <tissue evidence="10">Leaf</tissue>
    </source>
</reference>
<dbReference type="EMBL" id="JAUUTY010000002">
    <property type="protein sequence ID" value="KAK1681868.1"/>
    <property type="molecule type" value="Genomic_DNA"/>
</dbReference>
<proteinExistence type="predicted"/>
<protein>
    <recommendedName>
        <fullName evidence="9">Reverse transcriptase domain-containing protein</fullName>
    </recommendedName>
</protein>
<keyword evidence="6" id="KW-0378">Hydrolase</keyword>
<keyword evidence="11" id="KW-1185">Reference proteome</keyword>
<dbReference type="GO" id="GO:0004519">
    <property type="term" value="F:endonuclease activity"/>
    <property type="evidence" value="ECO:0007669"/>
    <property type="project" value="UniProtKB-KW"/>
</dbReference>
<dbReference type="InterPro" id="IPR043502">
    <property type="entry name" value="DNA/RNA_pol_sf"/>
</dbReference>
<keyword evidence="7" id="KW-0695">RNA-directed DNA polymerase</keyword>
<dbReference type="Proteomes" id="UP001231189">
    <property type="component" value="Unassembled WGS sequence"/>
</dbReference>
<feature type="region of interest" description="Disordered" evidence="8">
    <location>
        <begin position="435"/>
        <end position="468"/>
    </location>
</feature>
<dbReference type="InterPro" id="IPR043128">
    <property type="entry name" value="Rev_trsase/Diguanyl_cyclase"/>
</dbReference>
<evidence type="ECO:0000256" key="1">
    <source>
        <dbReference type="ARBA" id="ARBA00022670"/>
    </source>
</evidence>
<name>A0AAD8THB6_LOLMU</name>
<evidence type="ECO:0000313" key="11">
    <source>
        <dbReference type="Proteomes" id="UP001231189"/>
    </source>
</evidence>
<keyword evidence="5" id="KW-0255">Endonuclease</keyword>
<keyword evidence="2" id="KW-0808">Transferase</keyword>
<dbReference type="SUPFAM" id="SSF56672">
    <property type="entry name" value="DNA/RNA polymerases"/>
    <property type="match status" value="1"/>
</dbReference>
<dbReference type="PANTHER" id="PTHR24559:SF444">
    <property type="entry name" value="REVERSE TRANSCRIPTASE DOMAIN-CONTAINING PROTEIN"/>
    <property type="match status" value="1"/>
</dbReference>
<dbReference type="CDD" id="cd01647">
    <property type="entry name" value="RT_LTR"/>
    <property type="match status" value="1"/>
</dbReference>
<evidence type="ECO:0000256" key="6">
    <source>
        <dbReference type="ARBA" id="ARBA00022801"/>
    </source>
</evidence>
<dbReference type="Gene3D" id="3.30.70.270">
    <property type="match status" value="1"/>
</dbReference>
<dbReference type="AlphaFoldDB" id="A0AAD8THB6"/>
<dbReference type="PROSITE" id="PS50878">
    <property type="entry name" value="RT_POL"/>
    <property type="match status" value="1"/>
</dbReference>
<evidence type="ECO:0000256" key="2">
    <source>
        <dbReference type="ARBA" id="ARBA00022679"/>
    </source>
</evidence>
<organism evidence="10 11">
    <name type="scientific">Lolium multiflorum</name>
    <name type="common">Italian ryegrass</name>
    <name type="synonym">Lolium perenne subsp. multiflorum</name>
    <dbReference type="NCBI Taxonomy" id="4521"/>
    <lineage>
        <taxon>Eukaryota</taxon>
        <taxon>Viridiplantae</taxon>
        <taxon>Streptophyta</taxon>
        <taxon>Embryophyta</taxon>
        <taxon>Tracheophyta</taxon>
        <taxon>Spermatophyta</taxon>
        <taxon>Magnoliopsida</taxon>
        <taxon>Liliopsida</taxon>
        <taxon>Poales</taxon>
        <taxon>Poaceae</taxon>
        <taxon>BOP clade</taxon>
        <taxon>Pooideae</taxon>
        <taxon>Poodae</taxon>
        <taxon>Poeae</taxon>
        <taxon>Poeae Chloroplast Group 2 (Poeae type)</taxon>
        <taxon>Loliodinae</taxon>
        <taxon>Loliinae</taxon>
        <taxon>Lolium</taxon>
    </lineage>
</organism>
<evidence type="ECO:0000259" key="9">
    <source>
        <dbReference type="PROSITE" id="PS50878"/>
    </source>
</evidence>
<dbReference type="GO" id="GO:0008233">
    <property type="term" value="F:peptidase activity"/>
    <property type="evidence" value="ECO:0007669"/>
    <property type="project" value="UniProtKB-KW"/>
</dbReference>
<evidence type="ECO:0000256" key="8">
    <source>
        <dbReference type="SAM" id="MobiDB-lite"/>
    </source>
</evidence>
<gene>
    <name evidence="10" type="ORF">QYE76_042716</name>
</gene>
<evidence type="ECO:0000256" key="3">
    <source>
        <dbReference type="ARBA" id="ARBA00022695"/>
    </source>
</evidence>
<dbReference type="InterPro" id="IPR053134">
    <property type="entry name" value="RNA-dir_DNA_polymerase"/>
</dbReference>
<evidence type="ECO:0000256" key="4">
    <source>
        <dbReference type="ARBA" id="ARBA00022722"/>
    </source>
</evidence>
<evidence type="ECO:0000256" key="7">
    <source>
        <dbReference type="ARBA" id="ARBA00022918"/>
    </source>
</evidence>
<comment type="caution">
    <text evidence="10">The sequence shown here is derived from an EMBL/GenBank/DDBJ whole genome shotgun (WGS) entry which is preliminary data.</text>
</comment>
<evidence type="ECO:0000313" key="10">
    <source>
        <dbReference type="EMBL" id="KAK1681868.1"/>
    </source>
</evidence>
<keyword evidence="4" id="KW-0540">Nuclease</keyword>
<dbReference type="FunFam" id="3.10.10.10:FF:000007">
    <property type="entry name" value="Retrovirus-related Pol polyprotein from transposon 17.6-like Protein"/>
    <property type="match status" value="1"/>
</dbReference>
<keyword evidence="1" id="KW-0645">Protease</keyword>
<sequence>MNPQELIELKKQLDDMLSKGLIRPSASPWGSPVIFVDKRDGTIRLCVDYRKLNDVTIKNKYPLPKIDDLFDQMNGAKVFSKIDLRTGYHQLKVRESDIPKTAFTTRYGLYEYTVMSFGLTNAPAYFMNLMNKVFMEYLDKFVVVFIDDILVYSKTEEEHEEHLRLVLGTLRKHQLYDKFSKCQFWLKEVGFLGHVLSAGGLSVDPSLIKSIMERQPPTNPTEMEHFAQTESYRLGNAGGLIFEEDLTELSLFLGRPFPEFFGGRVTNQLGGQMQWIVCADLRGTSESPPTSRIQFSVLENSWLDGLARAMKEALARLCGLELPRIRGTRYFHMARHDSMGAPMDLSPHPELKSHVDHTDYMLCETYVQLDNARSLANFAYDQMAQKDEITKIIAAERKTLRRENAKKDYKISRLRDQIANLKETIKTQEDQLKALESEGEGEDIQGDGYSYVSNDNDYEEDDDDLAYYPYEDGHEHLTAGMDDTVPIRVDEA</sequence>
<feature type="compositionally biased region" description="Acidic residues" evidence="8">
    <location>
        <begin position="456"/>
        <end position="465"/>
    </location>
</feature>
<dbReference type="Gene3D" id="3.10.10.10">
    <property type="entry name" value="HIV Type 1 Reverse Transcriptase, subunit A, domain 1"/>
    <property type="match status" value="1"/>
</dbReference>
<feature type="domain" description="Reverse transcriptase" evidence="9">
    <location>
        <begin position="17"/>
        <end position="196"/>
    </location>
</feature>
<dbReference type="Pfam" id="PF00078">
    <property type="entry name" value="RVT_1"/>
    <property type="match status" value="1"/>
</dbReference>
<dbReference type="GO" id="GO:0006508">
    <property type="term" value="P:proteolysis"/>
    <property type="evidence" value="ECO:0007669"/>
    <property type="project" value="UniProtKB-KW"/>
</dbReference>
<accession>A0AAD8THB6</accession>
<keyword evidence="3" id="KW-0548">Nucleotidyltransferase</keyword>
<dbReference type="GO" id="GO:0003964">
    <property type="term" value="F:RNA-directed DNA polymerase activity"/>
    <property type="evidence" value="ECO:0007669"/>
    <property type="project" value="UniProtKB-KW"/>
</dbReference>
<evidence type="ECO:0000256" key="5">
    <source>
        <dbReference type="ARBA" id="ARBA00022759"/>
    </source>
</evidence>